<dbReference type="RefSeq" id="WP_207658043.1">
    <property type="nucleotide sequence ID" value="NZ_QKMR01000002.1"/>
</dbReference>
<evidence type="ECO:0000313" key="2">
    <source>
        <dbReference type="Proteomes" id="UP000248132"/>
    </source>
</evidence>
<keyword evidence="2" id="KW-1185">Reference proteome</keyword>
<dbReference type="Gene3D" id="2.60.120.260">
    <property type="entry name" value="Galactose-binding domain-like"/>
    <property type="match status" value="1"/>
</dbReference>
<dbReference type="EMBL" id="QKMR01000002">
    <property type="protein sequence ID" value="PYG89707.1"/>
    <property type="molecule type" value="Genomic_DNA"/>
</dbReference>
<proteinExistence type="predicted"/>
<accession>A0A318Y2C8</accession>
<organism evidence="1 2">
    <name type="scientific">Ruminiclostridium sufflavum DSM 19573</name>
    <dbReference type="NCBI Taxonomy" id="1121337"/>
    <lineage>
        <taxon>Bacteria</taxon>
        <taxon>Bacillati</taxon>
        <taxon>Bacillota</taxon>
        <taxon>Clostridia</taxon>
        <taxon>Eubacteriales</taxon>
        <taxon>Oscillospiraceae</taxon>
        <taxon>Ruminiclostridium</taxon>
    </lineage>
</organism>
<dbReference type="Proteomes" id="UP000248132">
    <property type="component" value="Unassembled WGS sequence"/>
</dbReference>
<sequence>MIKIRYKLKISKNIYKNQRYKIKIAGPILINILLLLLLFIPHTSVYAYIDAEGENLPPLASLEISKRRVIDINIANDGTTGYSTAALNSKLNERLKTRFAAEGIDYKVNVIDAYDKNINSVKSNLETVNFDTGKLYYPRNKIGPFGADYSRISGGIKGTVAYTVEPGKLTVSSYILDNEAWNDNINCANDRYLCVKFYSDYEKQNLISEKKITWSKIGRAKNNPDDSDNSAGNNLELLFSDDAKCFDILVSGYFTISSNYGGYFSYSLMQDGKNQLQWLQNLSVYSENIKRKAFICENASVLTWRQNAEKYYVDFSNRKYSENKYGEGKAASLLYLFDKNISLIKIGNNSTKEDARILLRDNDNKGLFINNEELYSAVNELAEYIISSGRQANAEKLEDGSYIVVSENEMPLAFEAGGIDNKGSQIAEQSALRTKEYIEVDNGGSYIIKENNSKIDYVNVYFYDFNLEASVPIKVATNNRFEIPLNICFIKLTCVGADTARASKMTIVENCLENGDILDYNPKVSDNENDSADIIFKFSHDNRNIAGNAITNQTEKMIFSGIELSAPAESFSKPGTYVISMLAKDMPKQTADTENLLINGNAEAADISGGLEGWAVWAENPGTTSLARRTIQPYILSGKGSFEISSQIQSQNETTGDFQSDSACFYIDIAASPNTSYKLSGLLYTLKCSGNFVIYEIDNNYNIIKSHSSDKITDSENIYKAENGVELVSADKITSYIDNTEYDGLKPSSVFFTTGYGTTKLRVHIVKYHTVLGIEPEFQNITDNGTGNTSSDEAVYSSPIANKAYLFADNITLVRMLPDTLFDKYRKTSIPAAKIIYAHRLPRAEFTYKIENAAGVFKIKKLADEQLSYDPDHTDKFNKGIINNMWRWAEISADGDTEWHNGKVPEERTFLAGTRVLIWYMVQDSDGINGEGGWSKPKVVSTDGCLSIPEAVFLAAPNPLPMQKELKISDQSYSPNYEAEIKSNWIIKKTSSGLTQVLTFDRTDTADGSYYKKFTGLGFGQFIITLSVTDSYGKVSKPCSKTINVIDNINPAVTVSQAKGAFGGEEGAVVLVTGFDSALNKAYNRGLKAITYIWSKNALEPQSSDFVQAISIQREGVYEESFTASQAKEGIWYLYVVAEDYAGNRNNENYDRFGPYTVEKIKAGGFFITMMLDAGWRAYYFDLNNGIDDNHDGINDRYIRRSNTDIGTIKMPINYYSLVGYERTYIKAGYKIKGKIEISGNPDYAGFNINYIKKGKKYTDTVLLSKAEGDTYTFEWIIPLETDSKTFVSFDLITKKYDKTYGNEKWLDTWDIRNESRLIFYVKGKAADDLIYVQSQ</sequence>
<reference evidence="1 2" key="1">
    <citation type="submission" date="2018-06" db="EMBL/GenBank/DDBJ databases">
        <title>Genomic Encyclopedia of Type Strains, Phase I: the one thousand microbial genomes (KMG-I) project.</title>
        <authorList>
            <person name="Kyrpides N."/>
        </authorList>
    </citation>
    <scope>NUCLEOTIDE SEQUENCE [LARGE SCALE GENOMIC DNA]</scope>
    <source>
        <strain evidence="1 2">DSM 19573</strain>
    </source>
</reference>
<protein>
    <submittedName>
        <fullName evidence="1">Uncharacterized protein</fullName>
    </submittedName>
</protein>
<comment type="caution">
    <text evidence="1">The sequence shown here is derived from an EMBL/GenBank/DDBJ whole genome shotgun (WGS) entry which is preliminary data.</text>
</comment>
<name>A0A318Y2C8_9FIRM</name>
<evidence type="ECO:0000313" key="1">
    <source>
        <dbReference type="EMBL" id="PYG89707.1"/>
    </source>
</evidence>
<gene>
    <name evidence="1" type="ORF">LY28_00299</name>
</gene>